<dbReference type="SMART" id="SM00698">
    <property type="entry name" value="MORN"/>
    <property type="match status" value="16"/>
</dbReference>
<dbReference type="Pfam" id="PF02493">
    <property type="entry name" value="MORN"/>
    <property type="match status" value="14"/>
</dbReference>
<dbReference type="SUPFAM" id="SSF82185">
    <property type="entry name" value="Histone H3 K4-specific methyltransferase SET7/9 N-terminal domain"/>
    <property type="match status" value="5"/>
</dbReference>
<keyword evidence="3" id="KW-1185">Reference proteome</keyword>
<comment type="caution">
    <text evidence="2">The sequence shown here is derived from an EMBL/GenBank/DDBJ whole genome shotgun (WGS) entry which is preliminary data.</text>
</comment>
<protein>
    <submittedName>
        <fullName evidence="2">Uncharacterized protein</fullName>
    </submittedName>
</protein>
<evidence type="ECO:0000256" key="1">
    <source>
        <dbReference type="ARBA" id="ARBA00022737"/>
    </source>
</evidence>
<dbReference type="AlphaFoldDB" id="A0AAD7UD79"/>
<keyword evidence="1" id="KW-0677">Repeat</keyword>
<dbReference type="InterPro" id="IPR003409">
    <property type="entry name" value="MORN"/>
</dbReference>
<sequence length="521" mass="58466">MVADVVSTKKVIRKCVRVYPNKDRYEGEMCEGKREGEGSMEYCGEASSYVGEWRNNLYHGRGRLLAGPSRCYEGEFVAGLRHGRGRLDDEGGTYEGEFWKDRKHGAGVLSSRDARYEGEFRHNAMGPRGKLIRASGTYEGEFDRGQFHGRGRFEYGDGGTYDGEFCRGERHGSGLRVFANKMTTYSGRFEHDRQSGEGTMQSAAADRYVGGWKDDAPHGKGVRAYASGDRYEGRFEDGAFAGGKYTYRDGGYYEGEYKAGVRHGRGTRVWVSGNEYRGWFADGKMCGAGTLQYADGRVFVGHFKDDKRDGEGSEQWGNQVGVPYRCGLGYKHRGRGTCRYEGCYARECFEGYGELRCIDGRGYKGEWRQGRRHGRGEMVFCPYAERGDPKNRNVGGVDAMYRVLRYDGEWCDDTKHGKGDLEYVDGTVLRGAFANGHAHGVVRVVFRDGTERAAVYDTGRRLHWDDEHPGTSKAIRRQFRNILTRCVDAIHALAAEEAAAKSAARTKREAYARTLKIKASS</sequence>
<organism evidence="2 3">
    <name type="scientific">Chrysophaeum taylorii</name>
    <dbReference type="NCBI Taxonomy" id="2483200"/>
    <lineage>
        <taxon>Eukaryota</taxon>
        <taxon>Sar</taxon>
        <taxon>Stramenopiles</taxon>
        <taxon>Ochrophyta</taxon>
        <taxon>Pelagophyceae</taxon>
        <taxon>Pelagomonadales</taxon>
        <taxon>Pelagomonadaceae</taxon>
        <taxon>Chrysophaeum</taxon>
    </lineage>
</organism>
<evidence type="ECO:0000313" key="2">
    <source>
        <dbReference type="EMBL" id="KAJ8602125.1"/>
    </source>
</evidence>
<dbReference type="Gene3D" id="2.20.110.10">
    <property type="entry name" value="Histone H3 K4-specific methyltransferase SET7/9 N-terminal domain"/>
    <property type="match status" value="6"/>
</dbReference>
<proteinExistence type="predicted"/>
<dbReference type="Proteomes" id="UP001230188">
    <property type="component" value="Unassembled WGS sequence"/>
</dbReference>
<dbReference type="PANTHER" id="PTHR43215">
    <property type="entry name" value="RADIAL SPOKE HEAD 1 HOMOLOG"/>
    <property type="match status" value="1"/>
</dbReference>
<dbReference type="EMBL" id="JAQMWT010000390">
    <property type="protein sequence ID" value="KAJ8602125.1"/>
    <property type="molecule type" value="Genomic_DNA"/>
</dbReference>
<accession>A0AAD7UD79</accession>
<dbReference type="PANTHER" id="PTHR43215:SF14">
    <property type="entry name" value="RADIAL SPOKE HEAD 1 HOMOLOG"/>
    <property type="match status" value="1"/>
</dbReference>
<name>A0AAD7UD79_9STRA</name>
<evidence type="ECO:0000313" key="3">
    <source>
        <dbReference type="Proteomes" id="UP001230188"/>
    </source>
</evidence>
<reference evidence="2" key="1">
    <citation type="submission" date="2023-01" db="EMBL/GenBank/DDBJ databases">
        <title>Metagenome sequencing of chrysophaentin producing Chrysophaeum taylorii.</title>
        <authorList>
            <person name="Davison J."/>
            <person name="Bewley C."/>
        </authorList>
    </citation>
    <scope>NUCLEOTIDE SEQUENCE</scope>
    <source>
        <strain evidence="2">NIES-1699</strain>
    </source>
</reference>
<gene>
    <name evidence="2" type="ORF">CTAYLR_001630</name>
</gene>